<reference evidence="2 3" key="1">
    <citation type="submission" date="2013-08" db="EMBL/GenBank/DDBJ databases">
        <authorList>
            <person name="Weinstock G."/>
            <person name="Sodergren E."/>
            <person name="Wylie T."/>
            <person name="Fulton L."/>
            <person name="Fulton R."/>
            <person name="Fronick C."/>
            <person name="O'Laughlin M."/>
            <person name="Godfrey J."/>
            <person name="Miner T."/>
            <person name="Herter B."/>
            <person name="Appelbaum E."/>
            <person name="Cordes M."/>
            <person name="Lek S."/>
            <person name="Wollam A."/>
            <person name="Pepin K.H."/>
            <person name="Palsikar V.B."/>
            <person name="Mitreva M."/>
            <person name="Wilson R.K."/>
        </authorList>
    </citation>
    <scope>NUCLEOTIDE SEQUENCE [LARGE SCALE GENOMIC DNA]</scope>
    <source>
        <strain evidence="2 3">ATCC 15930</strain>
    </source>
</reference>
<dbReference type="PANTHER" id="PTHR45661:SF3">
    <property type="entry name" value="IG-LIKE DOMAIN-CONTAINING PROTEIN"/>
    <property type="match status" value="1"/>
</dbReference>
<evidence type="ECO:0000313" key="3">
    <source>
        <dbReference type="Proteomes" id="UP000027442"/>
    </source>
</evidence>
<dbReference type="eggNOG" id="COG5492">
    <property type="taxonomic scope" value="Bacteria"/>
</dbReference>
<dbReference type="InterPro" id="IPR032675">
    <property type="entry name" value="LRR_dom_sf"/>
</dbReference>
<proteinExistence type="predicted"/>
<dbReference type="EMBL" id="JNGW01000060">
    <property type="protein sequence ID" value="KDR52539.1"/>
    <property type="molecule type" value="Genomic_DNA"/>
</dbReference>
<keyword evidence="1" id="KW-0732">Signal</keyword>
<dbReference type="AlphaFoldDB" id="A0A069QKG9"/>
<dbReference type="Gene3D" id="3.80.10.10">
    <property type="entry name" value="Ribonuclease Inhibitor"/>
    <property type="match status" value="1"/>
</dbReference>
<feature type="chain" id="PRO_5001665449" description="Leucine Rich repeat-containing domain protein" evidence="1">
    <location>
        <begin position="24"/>
        <end position="655"/>
    </location>
</feature>
<dbReference type="PANTHER" id="PTHR45661">
    <property type="entry name" value="SURFACE ANTIGEN"/>
    <property type="match status" value="1"/>
</dbReference>
<accession>A0A069QKG9</accession>
<dbReference type="InterPro" id="IPR026906">
    <property type="entry name" value="LRR_5"/>
</dbReference>
<feature type="signal peptide" evidence="1">
    <location>
        <begin position="1"/>
        <end position="23"/>
    </location>
</feature>
<protein>
    <recommendedName>
        <fullName evidence="4">Leucine Rich repeat-containing domain protein</fullName>
    </recommendedName>
</protein>
<dbReference type="InterPro" id="IPR053139">
    <property type="entry name" value="Surface_bspA-like"/>
</dbReference>
<dbReference type="HOGENOM" id="CLU_422013_0_0_10"/>
<gene>
    <name evidence="2" type="ORF">HMPREF1991_01381</name>
</gene>
<keyword evidence="3" id="KW-1185">Reference proteome</keyword>
<dbReference type="SUPFAM" id="SSF52058">
    <property type="entry name" value="L domain-like"/>
    <property type="match status" value="1"/>
</dbReference>
<dbReference type="Pfam" id="PF13306">
    <property type="entry name" value="LRR_5"/>
    <property type="match status" value="2"/>
</dbReference>
<dbReference type="RefSeq" id="WP_018967929.1">
    <property type="nucleotide sequence ID" value="NZ_KB899218.1"/>
</dbReference>
<organism evidence="2 3">
    <name type="scientific">Hoylesella loescheii DSM 19665 = JCM 12249 = ATCC 15930</name>
    <dbReference type="NCBI Taxonomy" id="1122985"/>
    <lineage>
        <taxon>Bacteria</taxon>
        <taxon>Pseudomonadati</taxon>
        <taxon>Bacteroidota</taxon>
        <taxon>Bacteroidia</taxon>
        <taxon>Bacteroidales</taxon>
        <taxon>Prevotellaceae</taxon>
        <taxon>Hoylesella</taxon>
    </lineage>
</organism>
<dbReference type="PATRIC" id="fig|1122985.7.peg.1438"/>
<comment type="caution">
    <text evidence="2">The sequence shown here is derived from an EMBL/GenBank/DDBJ whole genome shotgun (WGS) entry which is preliminary data.</text>
</comment>
<evidence type="ECO:0000256" key="1">
    <source>
        <dbReference type="SAM" id="SignalP"/>
    </source>
</evidence>
<evidence type="ECO:0000313" key="2">
    <source>
        <dbReference type="EMBL" id="KDR52539.1"/>
    </source>
</evidence>
<evidence type="ECO:0008006" key="4">
    <source>
        <dbReference type="Google" id="ProtNLM"/>
    </source>
</evidence>
<sequence>MNIAKKCLSVLLLCQAFVLGVSAKLQVTKTTDGTLVLTLEHQGDLYAEFTYAGGYVQYTASDLLKPYLGVSKMKVITKNGATMSVQDIERLCGEDDPENNFPNVSNLDLENAELAVASSISKLHFMDKLKTVVLPRTLTTVPSMCFTGYNCKIEHVVIPDNPERSVMVEAQPFGPTLKTIKLGEVKMGGNSSLNQYSFLDCKQLVSVEFGSGWKTIGVQAFAGCSALKSLTLSEGIEHIEQNAFEGTSIEAIRLPNSLRTIGPGTFKCEKLKTITIPAGVELIKAQAFQDCKMLTDVYVLGEKTKAEDQAFDITAVSIFNYSNPSKVSPVTRAHYKRGNGSPMVMLHFPQGAKDKYLNPASKTLGGTTETVQAENGAYWPTKEDGKYTVCSGNYAGWHNFVLTSAYNPGEEVWEDGVRVENKWYSMCFPFDMSEQQLKSAYGPEVRVMEFSKVKSDWDSPKHLRKKITLYFLKPATETKAHHPYMIHPATRRGTSTNMKNIVVGIKKQPETAASLKKVTITEDGINYTFVGNYQRNRHLEKYSYYYYSGDDESVYKNGFYWWTKVNAGTWTPYMACVLASGDTGAGAKAETVFFSVDEEGTTTGINAVKERSETAEGKWHGKVFNLNGQAVGTYGDLEKLPKGIYLVNGKKRVVK</sequence>
<name>A0A069QKG9_HOYLO</name>
<dbReference type="Proteomes" id="UP000027442">
    <property type="component" value="Unassembled WGS sequence"/>
</dbReference>